<keyword evidence="1" id="KW-0812">Transmembrane</keyword>
<name>A0A7T0KMJ8_9CORY</name>
<dbReference type="InterPro" id="IPR025338">
    <property type="entry name" value="DUF4244"/>
</dbReference>
<feature type="transmembrane region" description="Helical" evidence="1">
    <location>
        <begin position="27"/>
        <end position="45"/>
    </location>
</feature>
<evidence type="ECO:0000256" key="1">
    <source>
        <dbReference type="SAM" id="Phobius"/>
    </source>
</evidence>
<accession>A0A7T0KMJ8</accession>
<reference evidence="2 3" key="1">
    <citation type="submission" date="2020-11" db="EMBL/GenBank/DDBJ databases">
        <title>Corynebacterium sp. MC1420.</title>
        <authorList>
            <person name="Zhou J."/>
        </authorList>
    </citation>
    <scope>NUCLEOTIDE SEQUENCE [LARGE SCALE GENOMIC DNA]</scope>
    <source>
        <strain evidence="2 3">MC1420</strain>
    </source>
</reference>
<keyword evidence="1" id="KW-0472">Membrane</keyword>
<keyword evidence="1" id="KW-1133">Transmembrane helix</keyword>
<evidence type="ECO:0000313" key="2">
    <source>
        <dbReference type="EMBL" id="QPK83405.1"/>
    </source>
</evidence>
<dbReference type="AlphaFoldDB" id="A0A7T0KMJ8"/>
<gene>
    <name evidence="2" type="ORF">G7Y29_00835</name>
</gene>
<organism evidence="2 3">
    <name type="scientific">Corynebacterium qintianiae</name>
    <dbReference type="NCBI Taxonomy" id="2709392"/>
    <lineage>
        <taxon>Bacteria</taxon>
        <taxon>Bacillati</taxon>
        <taxon>Actinomycetota</taxon>
        <taxon>Actinomycetes</taxon>
        <taxon>Mycobacteriales</taxon>
        <taxon>Corynebacteriaceae</taxon>
        <taxon>Corynebacterium</taxon>
    </lineage>
</organism>
<evidence type="ECO:0000313" key="3">
    <source>
        <dbReference type="Proteomes" id="UP000594586"/>
    </source>
</evidence>
<sequence>MHRITAVIITHIHSKISNEKGMSTIEYAFGSLAAAALAGVLYMVVNGNGVTSAIEGVITDALSNTPG</sequence>
<protein>
    <submittedName>
        <fullName evidence="2">DUF4244 domain-containing protein</fullName>
    </submittedName>
</protein>
<dbReference type="RefSeq" id="WP_165002865.1">
    <property type="nucleotide sequence ID" value="NZ_CP064955.1"/>
</dbReference>
<dbReference type="EMBL" id="CP064955">
    <property type="protein sequence ID" value="QPK83405.1"/>
    <property type="molecule type" value="Genomic_DNA"/>
</dbReference>
<dbReference type="KEGG" id="cqn:G7Y29_00835"/>
<keyword evidence="3" id="KW-1185">Reference proteome</keyword>
<dbReference type="Pfam" id="PF14029">
    <property type="entry name" value="DUF4244"/>
    <property type="match status" value="1"/>
</dbReference>
<dbReference type="Proteomes" id="UP000594586">
    <property type="component" value="Chromosome"/>
</dbReference>
<proteinExistence type="predicted"/>